<dbReference type="EMBL" id="CP000873">
    <property type="protein sequence ID" value="ABX63905.1"/>
    <property type="molecule type" value="Genomic_DNA"/>
</dbReference>
<proteinExistence type="predicted"/>
<keyword evidence="2" id="KW-1185">Reference proteome</keyword>
<accession>A9MC18</accession>
<dbReference type="KEGG" id="bcs:BCAN_B0739"/>
<sequence>MPVALTLMPDIFRCGTKAPHPPFHPFWSKHKWPDS</sequence>
<dbReference type="HOGENOM" id="CLU_3363728_0_0_5"/>
<organism evidence="1 2">
    <name type="scientific">Brucella canis (strain ATCC 23365 / NCTC 10854 / RM-666)</name>
    <dbReference type="NCBI Taxonomy" id="483179"/>
    <lineage>
        <taxon>Bacteria</taxon>
        <taxon>Pseudomonadati</taxon>
        <taxon>Pseudomonadota</taxon>
        <taxon>Alphaproteobacteria</taxon>
        <taxon>Hyphomicrobiales</taxon>
        <taxon>Brucellaceae</taxon>
        <taxon>Brucella/Ochrobactrum group</taxon>
        <taxon>Brucella</taxon>
    </lineage>
</organism>
<protein>
    <submittedName>
        <fullName evidence="1">Uncharacterized protein</fullName>
    </submittedName>
</protein>
<name>A9MC18_BRUC2</name>
<gene>
    <name evidence="1" type="ordered locus">BCAN_B0739</name>
</gene>
<dbReference type="Proteomes" id="UP000001385">
    <property type="component" value="Chromosome II"/>
</dbReference>
<dbReference type="AlphaFoldDB" id="A9MC18"/>
<reference evidence="1 2" key="1">
    <citation type="submission" date="2007-10" db="EMBL/GenBank/DDBJ databases">
        <title>Brucella canis ATCC 23365 whole genome shotgun sequencing project.</title>
        <authorList>
            <person name="Setubal J.C."/>
            <person name="Bowns C."/>
            <person name="Boyle S."/>
            <person name="Crasta O.R."/>
            <person name="Czar M.J."/>
            <person name="Dharmanolla C."/>
            <person name="Gillespie J.J."/>
            <person name="Kenyon R.W."/>
            <person name="Lu J."/>
            <person name="Mane S."/>
            <person name="Mohapatra S."/>
            <person name="Nagrani S."/>
            <person name="Purkayastha A."/>
            <person name="Rajasimha H.K."/>
            <person name="Shallom J.M."/>
            <person name="Shallom S."/>
            <person name="Shukla M."/>
            <person name="Snyder E.E."/>
            <person name="Sobral B.W."/>
            <person name="Wattam A.R."/>
            <person name="Will R."/>
            <person name="Williams K."/>
            <person name="Yoo H."/>
            <person name="Bruce D."/>
            <person name="Detter C."/>
            <person name="Munk C."/>
            <person name="Brettin T.S."/>
        </authorList>
    </citation>
    <scope>NUCLEOTIDE SEQUENCE [LARGE SCALE GENOMIC DNA]</scope>
    <source>
        <strain evidence="2">ATCC 23365 / NCTC 10854 / RM-666</strain>
    </source>
</reference>
<evidence type="ECO:0000313" key="2">
    <source>
        <dbReference type="Proteomes" id="UP000001385"/>
    </source>
</evidence>
<evidence type="ECO:0000313" key="1">
    <source>
        <dbReference type="EMBL" id="ABX63905.1"/>
    </source>
</evidence>